<evidence type="ECO:0000313" key="1">
    <source>
        <dbReference type="EMBL" id="MBY24334.1"/>
    </source>
</evidence>
<dbReference type="EMBL" id="GGMR01011715">
    <property type="protein sequence ID" value="MBY24334.1"/>
    <property type="molecule type" value="Transcribed_RNA"/>
</dbReference>
<proteinExistence type="predicted"/>
<sequence>MRRLCRKVNAEGRGRSIKRANFLRARQQQRCTHVAYGNFRNDKNRAGPVTKLRTSGYRDSIILLFDRGKMILLCAVTLVRPSTVEHKNKYFHISYQFFSAYSWLGFRFQNLYPYYIRVIFRVPIDDVRTHIQILKYYRCILLHNI</sequence>
<reference evidence="1" key="1">
    <citation type="submission" date="2018-04" db="EMBL/GenBank/DDBJ databases">
        <title>Transcriptome of Schizaphis graminum biotype I.</title>
        <authorList>
            <person name="Scully E.D."/>
            <person name="Geib S.M."/>
            <person name="Palmer N.A."/>
            <person name="Koch K."/>
            <person name="Bradshaw J."/>
            <person name="Heng-Moss T."/>
            <person name="Sarath G."/>
        </authorList>
    </citation>
    <scope>NUCLEOTIDE SEQUENCE</scope>
</reference>
<organism evidence="1">
    <name type="scientific">Schizaphis graminum</name>
    <name type="common">Green bug aphid</name>
    <dbReference type="NCBI Taxonomy" id="13262"/>
    <lineage>
        <taxon>Eukaryota</taxon>
        <taxon>Metazoa</taxon>
        <taxon>Ecdysozoa</taxon>
        <taxon>Arthropoda</taxon>
        <taxon>Hexapoda</taxon>
        <taxon>Insecta</taxon>
        <taxon>Pterygota</taxon>
        <taxon>Neoptera</taxon>
        <taxon>Paraneoptera</taxon>
        <taxon>Hemiptera</taxon>
        <taxon>Sternorrhyncha</taxon>
        <taxon>Aphidomorpha</taxon>
        <taxon>Aphidoidea</taxon>
        <taxon>Aphididae</taxon>
        <taxon>Aphidini</taxon>
        <taxon>Schizaphis</taxon>
    </lineage>
</organism>
<dbReference type="AlphaFoldDB" id="A0A2S2P4N6"/>
<accession>A0A2S2P4N6</accession>
<gene>
    <name evidence="1" type="ORF">g.15896</name>
</gene>
<name>A0A2S2P4N6_SCHGA</name>
<protein>
    <submittedName>
        <fullName evidence="1">Uncharacterized protein</fullName>
    </submittedName>
</protein>